<evidence type="ECO:0000313" key="4">
    <source>
        <dbReference type="Proteomes" id="UP000282656"/>
    </source>
</evidence>
<sequence>MSDFPSKPDASSPSLPTPPERRRGRVLLAATAASAAFTMVACGIGMTTNPGPCVYDGGLTDWDCDPSNGTDKFPIDAGTDAGTDAGVIPQP</sequence>
<dbReference type="EMBL" id="RAWM01000026">
    <property type="protein sequence ID" value="RKH70178.1"/>
    <property type="molecule type" value="Genomic_DNA"/>
</dbReference>
<feature type="region of interest" description="Disordered" evidence="1">
    <location>
        <begin position="70"/>
        <end position="91"/>
    </location>
</feature>
<evidence type="ECO:0000313" key="3">
    <source>
        <dbReference type="EMBL" id="RKH70178.1"/>
    </source>
</evidence>
<comment type="caution">
    <text evidence="3">The sequence shown here is derived from an EMBL/GenBank/DDBJ whole genome shotgun (WGS) entry which is preliminary data.</text>
</comment>
<dbReference type="Proteomes" id="UP000282656">
    <property type="component" value="Unassembled WGS sequence"/>
</dbReference>
<feature type="transmembrane region" description="Helical" evidence="2">
    <location>
        <begin position="26"/>
        <end position="46"/>
    </location>
</feature>
<keyword evidence="4" id="KW-1185">Reference proteome</keyword>
<evidence type="ECO:0000256" key="2">
    <source>
        <dbReference type="SAM" id="Phobius"/>
    </source>
</evidence>
<accession>A0A3A8QR08</accession>
<keyword evidence="2" id="KW-0472">Membrane</keyword>
<reference evidence="4" key="1">
    <citation type="submission" date="2018-09" db="EMBL/GenBank/DDBJ databases">
        <authorList>
            <person name="Livingstone P.G."/>
            <person name="Whitworth D.E."/>
        </authorList>
    </citation>
    <scope>NUCLEOTIDE SEQUENCE [LARGE SCALE GENOMIC DNA]</scope>
    <source>
        <strain evidence="4">AB047A</strain>
    </source>
</reference>
<organism evidence="3 4">
    <name type="scientific">Corallococcus interemptor</name>
    <dbReference type="NCBI Taxonomy" id="2316720"/>
    <lineage>
        <taxon>Bacteria</taxon>
        <taxon>Pseudomonadati</taxon>
        <taxon>Myxococcota</taxon>
        <taxon>Myxococcia</taxon>
        <taxon>Myxococcales</taxon>
        <taxon>Cystobacterineae</taxon>
        <taxon>Myxococcaceae</taxon>
        <taxon>Corallococcus</taxon>
    </lineage>
</organism>
<protein>
    <submittedName>
        <fullName evidence="3">Uncharacterized protein</fullName>
    </submittedName>
</protein>
<keyword evidence="2" id="KW-1133">Transmembrane helix</keyword>
<evidence type="ECO:0000256" key="1">
    <source>
        <dbReference type="SAM" id="MobiDB-lite"/>
    </source>
</evidence>
<dbReference type="OrthoDB" id="5525322at2"/>
<dbReference type="RefSeq" id="WP_120547384.1">
    <property type="nucleotide sequence ID" value="NZ_RAWM01000026.1"/>
</dbReference>
<keyword evidence="2" id="KW-0812">Transmembrane</keyword>
<feature type="region of interest" description="Disordered" evidence="1">
    <location>
        <begin position="1"/>
        <end position="23"/>
    </location>
</feature>
<gene>
    <name evidence="3" type="ORF">D7X96_12645</name>
</gene>
<name>A0A3A8QR08_9BACT</name>
<proteinExistence type="predicted"/>
<dbReference type="AlphaFoldDB" id="A0A3A8QR08"/>